<dbReference type="GO" id="GO:0000455">
    <property type="term" value="P:enzyme-directed rRNA pseudouridine synthesis"/>
    <property type="evidence" value="ECO:0007669"/>
    <property type="project" value="TreeGrafter"/>
</dbReference>
<dbReference type="GO" id="GO:0009982">
    <property type="term" value="F:pseudouridine synthase activity"/>
    <property type="evidence" value="ECO:0007669"/>
    <property type="project" value="InterPro"/>
</dbReference>
<gene>
    <name evidence="7" type="ORF">A361_06515</name>
</gene>
<sequence length="306" mass="35019">MVKIQRFGEWCEIEVPVHWEGYTVEYIVRTLWGAPKKQTHNMRMNKQVVTNDAPANWTNPLQAGDKLKFHFFREEDLGLIPSYYDIEVLFEDDHLLVLNKPAGMDTHPNSPEQNNTLANAAAFHMQMQGEYRSIKHIHRLDRDTTGAILFAKHALAGAILDKKLEERTIKRTYLALVHGRISKIKGTISEPIGRDRHHPARRRVSPGGQPAVTNYELIEYFPNLKLSLIKCRLDTGRTHQIRVHLSHIGHPLAGDILYGGKPAFPRQALHAVKLEIPHPFLEETIVCHAPFLDNPEIFKGIDPYCF</sequence>
<dbReference type="KEGG" id="bon:A361_06515"/>
<keyword evidence="3 5" id="KW-0413">Isomerase</keyword>
<accession>A0A160MIP2</accession>
<dbReference type="SUPFAM" id="SSF55120">
    <property type="entry name" value="Pseudouridine synthase"/>
    <property type="match status" value="1"/>
</dbReference>
<dbReference type="eggNOG" id="COG0564">
    <property type="taxonomic scope" value="Bacteria"/>
</dbReference>
<dbReference type="STRING" id="1196031.A361_06515"/>
<dbReference type="PANTHER" id="PTHR21600:SF71">
    <property type="entry name" value="PSEUDOURIDINE SYNTHASE"/>
    <property type="match status" value="1"/>
</dbReference>
<dbReference type="InterPro" id="IPR006145">
    <property type="entry name" value="PsdUridine_synth_RsuA/RluA"/>
</dbReference>
<dbReference type="EMBL" id="CP015506">
    <property type="protein sequence ID" value="AND42718.1"/>
    <property type="molecule type" value="Genomic_DNA"/>
</dbReference>
<dbReference type="InterPro" id="IPR050188">
    <property type="entry name" value="RluA_PseudoU_synthase"/>
</dbReference>
<dbReference type="GO" id="GO:0003723">
    <property type="term" value="F:RNA binding"/>
    <property type="evidence" value="ECO:0007669"/>
    <property type="project" value="InterPro"/>
</dbReference>
<dbReference type="AlphaFoldDB" id="A0A160MIP2"/>
<dbReference type="InterPro" id="IPR006224">
    <property type="entry name" value="PsdUridine_synth_RluA-like_CS"/>
</dbReference>
<comment type="function">
    <text evidence="5">Responsible for synthesis of pseudouridine from uracil.</text>
</comment>
<evidence type="ECO:0000256" key="1">
    <source>
        <dbReference type="ARBA" id="ARBA00000073"/>
    </source>
</evidence>
<dbReference type="InterPro" id="IPR006225">
    <property type="entry name" value="PsdUridine_synth_RluC/D"/>
</dbReference>
<protein>
    <recommendedName>
        <fullName evidence="5">Pseudouridine synthase</fullName>
        <ecNumber evidence="5">5.4.99.-</ecNumber>
    </recommendedName>
</protein>
<feature type="active site" evidence="4">
    <location>
        <position position="141"/>
    </location>
</feature>
<evidence type="ECO:0000256" key="2">
    <source>
        <dbReference type="ARBA" id="ARBA00010876"/>
    </source>
</evidence>
<dbReference type="CDD" id="cd02869">
    <property type="entry name" value="PseudoU_synth_RluA_like"/>
    <property type="match status" value="1"/>
</dbReference>
<dbReference type="EC" id="5.4.99.-" evidence="5"/>
<evidence type="ECO:0000313" key="7">
    <source>
        <dbReference type="EMBL" id="AND42718.1"/>
    </source>
</evidence>
<dbReference type="GO" id="GO:0140098">
    <property type="term" value="F:catalytic activity, acting on RNA"/>
    <property type="evidence" value="ECO:0007669"/>
    <property type="project" value="UniProtKB-ARBA"/>
</dbReference>
<organism evidence="7 8">
    <name type="scientific">Cytobacillus oceanisediminis 2691</name>
    <dbReference type="NCBI Taxonomy" id="1196031"/>
    <lineage>
        <taxon>Bacteria</taxon>
        <taxon>Bacillati</taxon>
        <taxon>Bacillota</taxon>
        <taxon>Bacilli</taxon>
        <taxon>Bacillales</taxon>
        <taxon>Bacillaceae</taxon>
        <taxon>Cytobacillus</taxon>
    </lineage>
</organism>
<dbReference type="InterPro" id="IPR020103">
    <property type="entry name" value="PsdUridine_synth_cat_dom_sf"/>
</dbReference>
<evidence type="ECO:0000313" key="8">
    <source>
        <dbReference type="Proteomes" id="UP000077856"/>
    </source>
</evidence>
<dbReference type="Pfam" id="PF00849">
    <property type="entry name" value="PseudoU_synth_2"/>
    <property type="match status" value="1"/>
</dbReference>
<proteinExistence type="inferred from homology"/>
<dbReference type="RefSeq" id="WP_033196558.1">
    <property type="nucleotide sequence ID" value="NZ_CP015506.1"/>
</dbReference>
<dbReference type="PANTHER" id="PTHR21600">
    <property type="entry name" value="MITOCHONDRIAL RNA PSEUDOURIDINE SYNTHASE"/>
    <property type="match status" value="1"/>
</dbReference>
<evidence type="ECO:0000259" key="6">
    <source>
        <dbReference type="Pfam" id="PF00849"/>
    </source>
</evidence>
<comment type="similarity">
    <text evidence="2 5">Belongs to the pseudouridine synthase RluA family.</text>
</comment>
<evidence type="ECO:0000256" key="5">
    <source>
        <dbReference type="RuleBase" id="RU362028"/>
    </source>
</evidence>
<dbReference type="FunFam" id="3.30.2350.10:FF:000005">
    <property type="entry name" value="Pseudouridine synthase"/>
    <property type="match status" value="1"/>
</dbReference>
<evidence type="ECO:0000256" key="4">
    <source>
        <dbReference type="PIRSR" id="PIRSR606225-1"/>
    </source>
</evidence>
<dbReference type="NCBIfam" id="TIGR00005">
    <property type="entry name" value="rluA_subfam"/>
    <property type="match status" value="1"/>
</dbReference>
<reference evidence="7 8" key="1">
    <citation type="submission" date="2016-04" db="EMBL/GenBank/DDBJ databases">
        <title>Complete genome sequence of Bacillus oceanisediminis strain 2691.</title>
        <authorList>
            <person name="Jeong H."/>
            <person name="Kim H.J."/>
            <person name="Lee D.-W."/>
        </authorList>
    </citation>
    <scope>NUCLEOTIDE SEQUENCE [LARGE SCALE GENOMIC DNA]</scope>
    <source>
        <strain evidence="7 8">2691</strain>
    </source>
</reference>
<feature type="domain" description="Pseudouridine synthase RsuA/RluA-like" evidence="6">
    <location>
        <begin position="94"/>
        <end position="247"/>
    </location>
</feature>
<dbReference type="Proteomes" id="UP000077856">
    <property type="component" value="Chromosome"/>
</dbReference>
<evidence type="ECO:0000256" key="3">
    <source>
        <dbReference type="ARBA" id="ARBA00023235"/>
    </source>
</evidence>
<dbReference type="PROSITE" id="PS01129">
    <property type="entry name" value="PSI_RLU"/>
    <property type="match status" value="1"/>
</dbReference>
<comment type="catalytic activity">
    <reaction evidence="1 5">
        <text>a uridine in RNA = a pseudouridine in RNA</text>
        <dbReference type="Rhea" id="RHEA:48348"/>
        <dbReference type="Rhea" id="RHEA-COMP:12068"/>
        <dbReference type="Rhea" id="RHEA-COMP:12069"/>
        <dbReference type="ChEBI" id="CHEBI:65314"/>
        <dbReference type="ChEBI" id="CHEBI:65315"/>
    </reaction>
</comment>
<name>A0A160MIP2_9BACI</name>
<dbReference type="Gene3D" id="3.30.2350.10">
    <property type="entry name" value="Pseudouridine synthase"/>
    <property type="match status" value="1"/>
</dbReference>